<protein>
    <submittedName>
        <fullName evidence="1">Uncharacterized protein</fullName>
    </submittedName>
</protein>
<sequence length="36" mass="4310">MCLLRSTVCWFLGFPLSNICRLSFLRLCMPLYAFFF</sequence>
<organism evidence="1">
    <name type="scientific">Anguilla anguilla</name>
    <name type="common">European freshwater eel</name>
    <name type="synonym">Muraena anguilla</name>
    <dbReference type="NCBI Taxonomy" id="7936"/>
    <lineage>
        <taxon>Eukaryota</taxon>
        <taxon>Metazoa</taxon>
        <taxon>Chordata</taxon>
        <taxon>Craniata</taxon>
        <taxon>Vertebrata</taxon>
        <taxon>Euteleostomi</taxon>
        <taxon>Actinopterygii</taxon>
        <taxon>Neopterygii</taxon>
        <taxon>Teleostei</taxon>
        <taxon>Anguilliformes</taxon>
        <taxon>Anguillidae</taxon>
        <taxon>Anguilla</taxon>
    </lineage>
</organism>
<reference evidence="1" key="2">
    <citation type="journal article" date="2015" name="Fish Shellfish Immunol.">
        <title>Early steps in the European eel (Anguilla anguilla)-Vibrio vulnificus interaction in the gills: Role of the RtxA13 toxin.</title>
        <authorList>
            <person name="Callol A."/>
            <person name="Pajuelo D."/>
            <person name="Ebbesson L."/>
            <person name="Teles M."/>
            <person name="MacKenzie S."/>
            <person name="Amaro C."/>
        </authorList>
    </citation>
    <scope>NUCLEOTIDE SEQUENCE</scope>
</reference>
<accession>A0A0E9R100</accession>
<evidence type="ECO:0000313" key="1">
    <source>
        <dbReference type="EMBL" id="JAH22422.1"/>
    </source>
</evidence>
<name>A0A0E9R100_ANGAN</name>
<dbReference type="AlphaFoldDB" id="A0A0E9R100"/>
<proteinExistence type="predicted"/>
<dbReference type="EMBL" id="GBXM01086155">
    <property type="protein sequence ID" value="JAH22422.1"/>
    <property type="molecule type" value="Transcribed_RNA"/>
</dbReference>
<reference evidence="1" key="1">
    <citation type="submission" date="2014-11" db="EMBL/GenBank/DDBJ databases">
        <authorList>
            <person name="Amaro Gonzalez C."/>
        </authorList>
    </citation>
    <scope>NUCLEOTIDE SEQUENCE</scope>
</reference>